<protein>
    <recommendedName>
        <fullName evidence="3">Nudix hydrolase domain-containing protein</fullName>
    </recommendedName>
</protein>
<dbReference type="PROSITE" id="PS51462">
    <property type="entry name" value="NUDIX"/>
    <property type="match status" value="1"/>
</dbReference>
<name>A0A1S1R179_9ACTN</name>
<dbReference type="RefSeq" id="WP_071083562.1">
    <property type="nucleotide sequence ID" value="NZ_MBLM01000102.1"/>
</dbReference>
<dbReference type="EMBL" id="MBLM01000102">
    <property type="protein sequence ID" value="OHV39461.1"/>
    <property type="molecule type" value="Genomic_DNA"/>
</dbReference>
<dbReference type="CDD" id="cd03674">
    <property type="entry name" value="NUDIX_Hydrolase"/>
    <property type="match status" value="1"/>
</dbReference>
<proteinExistence type="inferred from homology"/>
<evidence type="ECO:0000259" key="3">
    <source>
        <dbReference type="PROSITE" id="PS51462"/>
    </source>
</evidence>
<dbReference type="PANTHER" id="PTHR43736:SF1">
    <property type="entry name" value="DIHYDRONEOPTERIN TRIPHOSPHATE DIPHOSPHATASE"/>
    <property type="match status" value="1"/>
</dbReference>
<evidence type="ECO:0000256" key="2">
    <source>
        <dbReference type="SAM" id="MobiDB-lite"/>
    </source>
</evidence>
<keyword evidence="5" id="KW-1185">Reference proteome</keyword>
<dbReference type="InterPro" id="IPR000086">
    <property type="entry name" value="NUDIX_hydrolase_dom"/>
</dbReference>
<dbReference type="InterPro" id="IPR015797">
    <property type="entry name" value="NUDIX_hydrolase-like_dom_sf"/>
</dbReference>
<organism evidence="4 5">
    <name type="scientific">Parafrankia colletiae</name>
    <dbReference type="NCBI Taxonomy" id="573497"/>
    <lineage>
        <taxon>Bacteria</taxon>
        <taxon>Bacillati</taxon>
        <taxon>Actinomycetota</taxon>
        <taxon>Actinomycetes</taxon>
        <taxon>Frankiales</taxon>
        <taxon>Frankiaceae</taxon>
        <taxon>Parafrankia</taxon>
    </lineage>
</organism>
<dbReference type="PANTHER" id="PTHR43736">
    <property type="entry name" value="ADP-RIBOSE PYROPHOSPHATASE"/>
    <property type="match status" value="1"/>
</dbReference>
<dbReference type="Proteomes" id="UP000179627">
    <property type="component" value="Unassembled WGS sequence"/>
</dbReference>
<evidence type="ECO:0000313" key="5">
    <source>
        <dbReference type="Proteomes" id="UP000179627"/>
    </source>
</evidence>
<dbReference type="Pfam" id="PF00293">
    <property type="entry name" value="NUDIX"/>
    <property type="match status" value="1"/>
</dbReference>
<comment type="caution">
    <text evidence="4">The sequence shown here is derived from an EMBL/GenBank/DDBJ whole genome shotgun (WGS) entry which is preliminary data.</text>
</comment>
<comment type="similarity">
    <text evidence="1">Belongs to the Nudix hydrolase family.</text>
</comment>
<feature type="region of interest" description="Disordered" evidence="2">
    <location>
        <begin position="157"/>
        <end position="188"/>
    </location>
</feature>
<dbReference type="AlphaFoldDB" id="A0A1S1R179"/>
<feature type="domain" description="Nudix hydrolase" evidence="3">
    <location>
        <begin position="50"/>
        <end position="269"/>
    </location>
</feature>
<evidence type="ECO:0000256" key="1">
    <source>
        <dbReference type="ARBA" id="ARBA00005582"/>
    </source>
</evidence>
<accession>A0A1S1R179</accession>
<dbReference type="Gene3D" id="3.90.79.10">
    <property type="entry name" value="Nucleoside Triphosphate Pyrophosphohydrolase"/>
    <property type="match status" value="1"/>
</dbReference>
<reference evidence="5" key="1">
    <citation type="submission" date="2016-07" db="EMBL/GenBank/DDBJ databases">
        <title>Sequence Frankia sp. strain CcI1.17.</title>
        <authorList>
            <person name="Ghodhbane-Gtari F."/>
            <person name="Swanson E."/>
            <person name="Gueddou A."/>
            <person name="Morris K."/>
            <person name="Hezbri K."/>
            <person name="Ktari A."/>
            <person name="Nouioui I."/>
            <person name="Abebe-Akele F."/>
            <person name="Simpson S."/>
            <person name="Thomas K."/>
            <person name="Gtari M."/>
            <person name="Tisa L.S."/>
            <person name="Hurst S."/>
        </authorList>
    </citation>
    <scope>NUCLEOTIDE SEQUENCE [LARGE SCALE GENOMIC DNA]</scope>
    <source>
        <strain evidence="5">Cc1.17</strain>
    </source>
</reference>
<dbReference type="OrthoDB" id="129709at2"/>
<feature type="compositionally biased region" description="Polar residues" evidence="2">
    <location>
        <begin position="170"/>
        <end position="183"/>
    </location>
</feature>
<sequence>MSITNEAVGQALRSCLARHPGDHRRLAPLLRAADRVAAGSSRLTWRRTLPGHVTCSMVAVNGEGRVLQIHHRASGLWLQPGGHVEDRDLSLFGAALRELAEETGIGRRGVDPVVPYPVDVDIHWVGAHPHRREPQDHMHYDFRFVVTIRSNDLSAGTAAGRPIPVGLTSPDPTTSVGGRPTTSGGAGSARLRTGLVALSAGGPGGVPASRVEPAPHAGPVGARSHRPGGAHDLLVLAADEVAGARWVEVADLDERLAERVAAVLGRPGSPAGP</sequence>
<dbReference type="SUPFAM" id="SSF55811">
    <property type="entry name" value="Nudix"/>
    <property type="match status" value="1"/>
</dbReference>
<gene>
    <name evidence="4" type="ORF">CC117_14730</name>
</gene>
<evidence type="ECO:0000313" key="4">
    <source>
        <dbReference type="EMBL" id="OHV39461.1"/>
    </source>
</evidence>